<gene>
    <name evidence="1" type="ORF">POM88_044045</name>
</gene>
<dbReference type="EMBL" id="JAUIZM010000010">
    <property type="protein sequence ID" value="KAK1359571.1"/>
    <property type="molecule type" value="Genomic_DNA"/>
</dbReference>
<evidence type="ECO:0000313" key="1">
    <source>
        <dbReference type="EMBL" id="KAK1359571.1"/>
    </source>
</evidence>
<organism evidence="1 2">
    <name type="scientific">Heracleum sosnowskyi</name>
    <dbReference type="NCBI Taxonomy" id="360622"/>
    <lineage>
        <taxon>Eukaryota</taxon>
        <taxon>Viridiplantae</taxon>
        <taxon>Streptophyta</taxon>
        <taxon>Embryophyta</taxon>
        <taxon>Tracheophyta</taxon>
        <taxon>Spermatophyta</taxon>
        <taxon>Magnoliopsida</taxon>
        <taxon>eudicotyledons</taxon>
        <taxon>Gunneridae</taxon>
        <taxon>Pentapetalae</taxon>
        <taxon>asterids</taxon>
        <taxon>campanulids</taxon>
        <taxon>Apiales</taxon>
        <taxon>Apiaceae</taxon>
        <taxon>Apioideae</taxon>
        <taxon>apioid superclade</taxon>
        <taxon>Tordylieae</taxon>
        <taxon>Tordyliinae</taxon>
        <taxon>Heracleum</taxon>
    </lineage>
</organism>
<proteinExistence type="predicted"/>
<accession>A0AAD8H317</accession>
<protein>
    <submittedName>
        <fullName evidence="1">Uncharacterized protein</fullName>
    </submittedName>
</protein>
<evidence type="ECO:0000313" key="2">
    <source>
        <dbReference type="Proteomes" id="UP001237642"/>
    </source>
</evidence>
<keyword evidence="2" id="KW-1185">Reference proteome</keyword>
<dbReference type="AlphaFoldDB" id="A0AAD8H317"/>
<comment type="caution">
    <text evidence="1">The sequence shown here is derived from an EMBL/GenBank/DDBJ whole genome shotgun (WGS) entry which is preliminary data.</text>
</comment>
<reference evidence="1" key="1">
    <citation type="submission" date="2023-02" db="EMBL/GenBank/DDBJ databases">
        <title>Genome of toxic invasive species Heracleum sosnowskyi carries increased number of genes despite the absence of recent whole-genome duplications.</title>
        <authorList>
            <person name="Schelkunov M."/>
            <person name="Shtratnikova V."/>
            <person name="Makarenko M."/>
            <person name="Klepikova A."/>
            <person name="Omelchenko D."/>
            <person name="Novikova G."/>
            <person name="Obukhova E."/>
            <person name="Bogdanov V."/>
            <person name="Penin A."/>
            <person name="Logacheva M."/>
        </authorList>
    </citation>
    <scope>NUCLEOTIDE SEQUENCE</scope>
    <source>
        <strain evidence="1">Hsosn_3</strain>
        <tissue evidence="1">Leaf</tissue>
    </source>
</reference>
<reference evidence="1" key="2">
    <citation type="submission" date="2023-05" db="EMBL/GenBank/DDBJ databases">
        <authorList>
            <person name="Schelkunov M.I."/>
        </authorList>
    </citation>
    <scope>NUCLEOTIDE SEQUENCE</scope>
    <source>
        <strain evidence="1">Hsosn_3</strain>
        <tissue evidence="1">Leaf</tissue>
    </source>
</reference>
<dbReference type="Proteomes" id="UP001237642">
    <property type="component" value="Unassembled WGS sequence"/>
</dbReference>
<sequence>MPCMGIRRGRKGEYIVLSLFSVIDMHSSIQYHNNRVVRILQVENGVAPRFIIFIFCKDGRETIYSKVHQKNSPGHHRSMFNPAHFQRSDSDEGCGAGLEETLRTDFPVNPYLLQLNGFSRFR</sequence>
<name>A0AAD8H317_9APIA</name>